<feature type="domain" description="Helicase ATP-binding" evidence="6">
    <location>
        <begin position="110"/>
        <end position="437"/>
    </location>
</feature>
<dbReference type="SMART" id="SM00487">
    <property type="entry name" value="DEXDc"/>
    <property type="match status" value="1"/>
</dbReference>
<accession>A0A8K0NMY9</accession>
<dbReference type="AlphaFoldDB" id="A0A8K0NMY9"/>
<comment type="caution">
    <text evidence="8">The sequence shown here is derived from an EMBL/GenBank/DDBJ whole genome shotgun (WGS) entry which is preliminary data.</text>
</comment>
<evidence type="ECO:0000256" key="4">
    <source>
        <dbReference type="ARBA" id="ARBA00047984"/>
    </source>
</evidence>
<proteinExistence type="predicted"/>
<dbReference type="GO" id="GO:0045943">
    <property type="term" value="P:positive regulation of transcription by RNA polymerase I"/>
    <property type="evidence" value="ECO:0007669"/>
    <property type="project" value="TreeGrafter"/>
</dbReference>
<dbReference type="PANTHER" id="PTHR18934">
    <property type="entry name" value="ATP-DEPENDENT RNA HELICASE"/>
    <property type="match status" value="1"/>
</dbReference>
<dbReference type="InterPro" id="IPR027417">
    <property type="entry name" value="P-loop_NTPase"/>
</dbReference>
<dbReference type="Gene3D" id="3.40.50.300">
    <property type="entry name" value="P-loop containing nucleotide triphosphate hydrolases"/>
    <property type="match status" value="2"/>
</dbReference>
<keyword evidence="3" id="KW-0547">Nucleotide-binding</keyword>
<dbReference type="Gene3D" id="1.20.120.1080">
    <property type="match status" value="1"/>
</dbReference>
<dbReference type="CDD" id="cd17917">
    <property type="entry name" value="DEXHc_RHA-like"/>
    <property type="match status" value="1"/>
</dbReference>
<dbReference type="SMART" id="SM00847">
    <property type="entry name" value="HA2"/>
    <property type="match status" value="1"/>
</dbReference>
<protein>
    <recommendedName>
        <fullName evidence="1">RNA helicase</fullName>
        <ecNumber evidence="1">3.6.4.13</ecNumber>
    </recommendedName>
</protein>
<gene>
    <name evidence="8" type="ORF">FFLO_05706</name>
</gene>
<feature type="compositionally biased region" description="Low complexity" evidence="5">
    <location>
        <begin position="311"/>
        <end position="324"/>
    </location>
</feature>
<dbReference type="GO" id="GO:0003724">
    <property type="term" value="F:RNA helicase activity"/>
    <property type="evidence" value="ECO:0007669"/>
    <property type="project" value="UniProtKB-EC"/>
</dbReference>
<evidence type="ECO:0000313" key="9">
    <source>
        <dbReference type="Proteomes" id="UP000812966"/>
    </source>
</evidence>
<feature type="compositionally biased region" description="Low complexity" evidence="5">
    <location>
        <begin position="159"/>
        <end position="170"/>
    </location>
</feature>
<keyword evidence="3" id="KW-0347">Helicase</keyword>
<dbReference type="InterPro" id="IPR007502">
    <property type="entry name" value="Helicase-assoc_dom"/>
</dbReference>
<organism evidence="8 9">
    <name type="scientific">Filobasidium floriforme</name>
    <dbReference type="NCBI Taxonomy" id="5210"/>
    <lineage>
        <taxon>Eukaryota</taxon>
        <taxon>Fungi</taxon>
        <taxon>Dikarya</taxon>
        <taxon>Basidiomycota</taxon>
        <taxon>Agaricomycotina</taxon>
        <taxon>Tremellomycetes</taxon>
        <taxon>Filobasidiales</taxon>
        <taxon>Filobasidiaceae</taxon>
        <taxon>Filobasidium</taxon>
    </lineage>
</organism>
<dbReference type="Pfam" id="PF07717">
    <property type="entry name" value="OB_NTP_bind"/>
    <property type="match status" value="1"/>
</dbReference>
<dbReference type="OrthoDB" id="10253254at2759"/>
<dbReference type="Pfam" id="PF21010">
    <property type="entry name" value="HA2_C"/>
    <property type="match status" value="1"/>
</dbReference>
<dbReference type="SMART" id="SM00490">
    <property type="entry name" value="HELICc"/>
    <property type="match status" value="1"/>
</dbReference>
<evidence type="ECO:0000256" key="5">
    <source>
        <dbReference type="SAM" id="MobiDB-lite"/>
    </source>
</evidence>
<feature type="region of interest" description="Disordered" evidence="5">
    <location>
        <begin position="368"/>
        <end position="398"/>
    </location>
</feature>
<dbReference type="EMBL" id="JABELV010000152">
    <property type="protein sequence ID" value="KAG7529391.1"/>
    <property type="molecule type" value="Genomic_DNA"/>
</dbReference>
<feature type="region of interest" description="Disordered" evidence="5">
    <location>
        <begin position="1"/>
        <end position="95"/>
    </location>
</feature>
<dbReference type="InterPro" id="IPR001650">
    <property type="entry name" value="Helicase_C-like"/>
</dbReference>
<dbReference type="InterPro" id="IPR011709">
    <property type="entry name" value="DEAD-box_helicase_OB_fold"/>
</dbReference>
<feature type="compositionally biased region" description="Polar residues" evidence="5">
    <location>
        <begin position="48"/>
        <end position="60"/>
    </location>
</feature>
<comment type="catalytic activity">
    <reaction evidence="4">
        <text>ATP + H2O = ADP + phosphate + H(+)</text>
        <dbReference type="Rhea" id="RHEA:13065"/>
        <dbReference type="ChEBI" id="CHEBI:15377"/>
        <dbReference type="ChEBI" id="CHEBI:15378"/>
        <dbReference type="ChEBI" id="CHEBI:30616"/>
        <dbReference type="ChEBI" id="CHEBI:43474"/>
        <dbReference type="ChEBI" id="CHEBI:456216"/>
        <dbReference type="EC" id="3.6.4.13"/>
    </reaction>
</comment>
<keyword evidence="2" id="KW-0378">Hydrolase</keyword>
<feature type="compositionally biased region" description="Gly residues" evidence="5">
    <location>
        <begin position="296"/>
        <end position="310"/>
    </location>
</feature>
<dbReference type="InterPro" id="IPR014001">
    <property type="entry name" value="Helicase_ATP-bd"/>
</dbReference>
<evidence type="ECO:0000259" key="6">
    <source>
        <dbReference type="PROSITE" id="PS51192"/>
    </source>
</evidence>
<feature type="domain" description="Helicase C-terminal" evidence="7">
    <location>
        <begin position="460"/>
        <end position="638"/>
    </location>
</feature>
<dbReference type="PROSITE" id="PS51192">
    <property type="entry name" value="HELICASE_ATP_BIND_1"/>
    <property type="match status" value="1"/>
</dbReference>
<dbReference type="PANTHER" id="PTHR18934:SF118">
    <property type="entry name" value="ATP-DEPENDENT RNA HELICASE DHX33"/>
    <property type="match status" value="1"/>
</dbReference>
<dbReference type="Proteomes" id="UP000812966">
    <property type="component" value="Unassembled WGS sequence"/>
</dbReference>
<feature type="compositionally biased region" description="Basic and acidic residues" evidence="5">
    <location>
        <begin position="80"/>
        <end position="95"/>
    </location>
</feature>
<reference evidence="8" key="1">
    <citation type="submission" date="2020-04" db="EMBL/GenBank/DDBJ databases">
        <title>Analysis of mating type loci in Filobasidium floriforme.</title>
        <authorList>
            <person name="Nowrousian M."/>
        </authorList>
    </citation>
    <scope>NUCLEOTIDE SEQUENCE</scope>
    <source>
        <strain evidence="8">CBS 6242</strain>
    </source>
</reference>
<feature type="region of interest" description="Disordered" evidence="5">
    <location>
        <begin position="262"/>
        <end position="325"/>
    </location>
</feature>
<dbReference type="CDD" id="cd18791">
    <property type="entry name" value="SF2_C_RHA"/>
    <property type="match status" value="1"/>
</dbReference>
<dbReference type="GO" id="GO:0003725">
    <property type="term" value="F:double-stranded RNA binding"/>
    <property type="evidence" value="ECO:0007669"/>
    <property type="project" value="TreeGrafter"/>
</dbReference>
<evidence type="ECO:0000256" key="1">
    <source>
        <dbReference type="ARBA" id="ARBA00012552"/>
    </source>
</evidence>
<evidence type="ECO:0000256" key="2">
    <source>
        <dbReference type="ARBA" id="ARBA00022801"/>
    </source>
</evidence>
<keyword evidence="3" id="KW-0067">ATP-binding</keyword>
<keyword evidence="9" id="KW-1185">Reference proteome</keyword>
<dbReference type="GO" id="GO:0016787">
    <property type="term" value="F:hydrolase activity"/>
    <property type="evidence" value="ECO:0007669"/>
    <property type="project" value="UniProtKB-KW"/>
</dbReference>
<feature type="region of interest" description="Disordered" evidence="5">
    <location>
        <begin position="153"/>
        <end position="187"/>
    </location>
</feature>
<name>A0A8K0NMY9_9TREE</name>
<feature type="compositionally biased region" description="Low complexity" evidence="5">
    <location>
        <begin position="284"/>
        <end position="295"/>
    </location>
</feature>
<evidence type="ECO:0000313" key="8">
    <source>
        <dbReference type="EMBL" id="KAG7529391.1"/>
    </source>
</evidence>
<sequence length="928" mass="101610">MARPPTSVDFSDESDPDSNEQVFPDKTEMARLKRRSRADQDQDQDGQPVSSTISVPTMTTARPVPKKRKITSGANTGLTPEEREKMKRTSERLKNDAQRLPVNEAKDALVQHILDNETVVVMAETGSGKSTQIPQLLYSHPASVAYFRERGQPTFNNTASSASKSQSQSQPPRLTLRPPSPGPISIAITQPRRLPCVSLANRVAEEMGVRLGDEVGYAVRFESKERVPAHGYGGGKEGGKGKERGVTKVRFCTEGVLLRELSNHASSSSSSKRKRGDDEDSLETATPSGTASSFGSGSGSGSGSGAGAGADGKSSSPSASTSTPDEASRLLLRYDVIIIDEAHERTLNTDFLLGSLKRIQAERRELTRRLRRRGRGGKQDEDRDGQGSGDEVQTVTTNPATYRGFEMRELKLVVMSATIDAEKFSSFFNSAPILYIKGRTYPVVIHHAQADPGPDKVQAALRQCLKIHLDLPPGDVLVFMPGQEEIDSLVKSLEQCNKQLPPGIDEILAAPLYRNLSDVKQRQVFNTTPNHKRKIVVSTNIAETGLTIPKIVYVVDSGLQKEKNVVPLSKGGTVSALQSLPCSRAAAKQRAGRAGRTAAGVCYRLYTKLDYEMRPQETSPEIQRADLASALLQLMAWGQKPLEFDYLDQPERFSLISSLRQLMQLEAIPVGASFTITPVGRQMLHFPINPLLAKVLIASFKLGCTSEVVDIIALREAGNPILESYSTREQADKTRRAFVHRDGDHMTGMNVLRAFLEVLEQARKENPQAAAGDKPVRKAVTDWCNEHSLSFRVLNEARLLRTQLQQLVKSTGQDPKVSAGEDSSRVMQCLSKGLYMNAARLQPDGLSYQPVLNRISDKDGLKIHPSSVLVGKKVPTIVYDEIALTTNYYAHNVSAIEEAWLSDIPGLSDTSIQSVKQSFEGKADVVME</sequence>
<dbReference type="Pfam" id="PF00271">
    <property type="entry name" value="Helicase_C"/>
    <property type="match status" value="1"/>
</dbReference>
<dbReference type="SUPFAM" id="SSF52540">
    <property type="entry name" value="P-loop containing nucleoside triphosphate hydrolases"/>
    <property type="match status" value="2"/>
</dbReference>
<evidence type="ECO:0000256" key="3">
    <source>
        <dbReference type="ARBA" id="ARBA00022806"/>
    </source>
</evidence>
<dbReference type="GO" id="GO:0005730">
    <property type="term" value="C:nucleolus"/>
    <property type="evidence" value="ECO:0007669"/>
    <property type="project" value="TreeGrafter"/>
</dbReference>
<evidence type="ECO:0000259" key="7">
    <source>
        <dbReference type="PROSITE" id="PS51194"/>
    </source>
</evidence>
<dbReference type="PROSITE" id="PS51194">
    <property type="entry name" value="HELICASE_CTER"/>
    <property type="match status" value="1"/>
</dbReference>
<dbReference type="EC" id="3.6.4.13" evidence="1"/>